<evidence type="ECO:0000256" key="1">
    <source>
        <dbReference type="SAM" id="MobiDB-lite"/>
    </source>
</evidence>
<feature type="compositionally biased region" description="Low complexity" evidence="1">
    <location>
        <begin position="516"/>
        <end position="536"/>
    </location>
</feature>
<evidence type="ECO:0000313" key="4">
    <source>
        <dbReference type="Proteomes" id="UP001215280"/>
    </source>
</evidence>
<dbReference type="Proteomes" id="UP001215280">
    <property type="component" value="Unassembled WGS sequence"/>
</dbReference>
<evidence type="ECO:0000259" key="2">
    <source>
        <dbReference type="Pfam" id="PF13768"/>
    </source>
</evidence>
<organism evidence="3 4">
    <name type="scientific">Mycena maculata</name>
    <dbReference type="NCBI Taxonomy" id="230809"/>
    <lineage>
        <taxon>Eukaryota</taxon>
        <taxon>Fungi</taxon>
        <taxon>Dikarya</taxon>
        <taxon>Basidiomycota</taxon>
        <taxon>Agaricomycotina</taxon>
        <taxon>Agaricomycetes</taxon>
        <taxon>Agaricomycetidae</taxon>
        <taxon>Agaricales</taxon>
        <taxon>Marasmiineae</taxon>
        <taxon>Mycenaceae</taxon>
        <taxon>Mycena</taxon>
    </lineage>
</organism>
<feature type="region of interest" description="Disordered" evidence="1">
    <location>
        <begin position="516"/>
        <end position="574"/>
    </location>
</feature>
<feature type="region of interest" description="Disordered" evidence="1">
    <location>
        <begin position="479"/>
        <end position="501"/>
    </location>
</feature>
<comment type="caution">
    <text evidence="3">The sequence shown here is derived from an EMBL/GenBank/DDBJ whole genome shotgun (WGS) entry which is preliminary data.</text>
</comment>
<feature type="compositionally biased region" description="Low complexity" evidence="1">
    <location>
        <begin position="385"/>
        <end position="407"/>
    </location>
</feature>
<dbReference type="InterPro" id="IPR036465">
    <property type="entry name" value="vWFA_dom_sf"/>
</dbReference>
<keyword evidence="4" id="KW-1185">Reference proteome</keyword>
<protein>
    <recommendedName>
        <fullName evidence="2">VWFA domain-containing protein</fullName>
    </recommendedName>
</protein>
<dbReference type="PANTHER" id="PTHR45737">
    <property type="entry name" value="VON WILLEBRAND FACTOR A DOMAIN-CONTAINING PROTEIN 5A"/>
    <property type="match status" value="1"/>
</dbReference>
<dbReference type="Pfam" id="PF13768">
    <property type="entry name" value="VWA_3"/>
    <property type="match status" value="1"/>
</dbReference>
<proteinExistence type="predicted"/>
<accession>A0AAD7K3G8</accession>
<feature type="compositionally biased region" description="Polar residues" evidence="1">
    <location>
        <begin position="431"/>
        <end position="441"/>
    </location>
</feature>
<dbReference type="EMBL" id="JARJLG010000010">
    <property type="protein sequence ID" value="KAJ7777531.1"/>
    <property type="molecule type" value="Genomic_DNA"/>
</dbReference>
<feature type="domain" description="VWFA" evidence="2">
    <location>
        <begin position="112"/>
        <end position="187"/>
    </location>
</feature>
<dbReference type="Gene3D" id="3.40.50.410">
    <property type="entry name" value="von Willebrand factor, type A domain"/>
    <property type="match status" value="1"/>
</dbReference>
<feature type="region of interest" description="Disordered" evidence="1">
    <location>
        <begin position="382"/>
        <end position="444"/>
    </location>
</feature>
<sequence length="574" mass="61181">MELLPSQRPLPYSSTAFISSSSKTPFLNIAMNVEPSPHLQDWPPSHTVSTETSPSPTSLASLSALDKNFVLTVKSTDLDTPHCVAELHPTHDTAAMGLTLVPRFKLPELSRQELVFLVDRLGSTGGQRIEAAKKALAVMLRALPHQESLFQIASFGTDTSFLWSSGSKPYDDQHTLEDAMRRVDGMRADWGHGDPLDRPTSLLVLTDGDAWDLDGVLGEVKSGAPASAFYGFLFSASGTPLRRRCVKASFVQGTGRGTDAAHLEYFCRLGPNEKEEAAATLDEDDFEVVETANEKILNIFNEDFDDPIQINSAPHPPPPVVLPPPPAAQQAPFKIQNLLPNIRLNIHAILHGKTIPEGVIIRGSTAEGAEIELPVAVALSHLQNSHPPSTRSRPARSSRTSRTGSMHSRTRRHRPAGTHGQGERRPLGKTYSISSSPSTRVPTGWEVHSVPVSAQESVPPAFMLASVDVADVHSIQARADSPTFSHPSAPPPRAGGSGMPMALAGMSMKRLRPSTAFGSAAPAAPALAGGSASWSPPRRRGRPLKTSNSVVPTLPAPAAPAAPAPTDSVSGLDV</sequence>
<name>A0AAD7K3G8_9AGAR</name>
<dbReference type="SUPFAM" id="SSF53300">
    <property type="entry name" value="vWA-like"/>
    <property type="match status" value="1"/>
</dbReference>
<reference evidence="3" key="1">
    <citation type="submission" date="2023-03" db="EMBL/GenBank/DDBJ databases">
        <title>Massive genome expansion in bonnet fungi (Mycena s.s.) driven by repeated elements and novel gene families across ecological guilds.</title>
        <authorList>
            <consortium name="Lawrence Berkeley National Laboratory"/>
            <person name="Harder C.B."/>
            <person name="Miyauchi S."/>
            <person name="Viragh M."/>
            <person name="Kuo A."/>
            <person name="Thoen E."/>
            <person name="Andreopoulos B."/>
            <person name="Lu D."/>
            <person name="Skrede I."/>
            <person name="Drula E."/>
            <person name="Henrissat B."/>
            <person name="Morin E."/>
            <person name="Kohler A."/>
            <person name="Barry K."/>
            <person name="LaButti K."/>
            <person name="Morin E."/>
            <person name="Salamov A."/>
            <person name="Lipzen A."/>
            <person name="Mereny Z."/>
            <person name="Hegedus B."/>
            <person name="Baldrian P."/>
            <person name="Stursova M."/>
            <person name="Weitz H."/>
            <person name="Taylor A."/>
            <person name="Grigoriev I.V."/>
            <person name="Nagy L.G."/>
            <person name="Martin F."/>
            <person name="Kauserud H."/>
        </authorList>
    </citation>
    <scope>NUCLEOTIDE SEQUENCE</scope>
    <source>
        <strain evidence="3">CBHHK188m</strain>
    </source>
</reference>
<dbReference type="PANTHER" id="PTHR45737:SF6">
    <property type="entry name" value="VON WILLEBRAND FACTOR A DOMAIN-CONTAINING PROTEIN 5A"/>
    <property type="match status" value="1"/>
</dbReference>
<evidence type="ECO:0000313" key="3">
    <source>
        <dbReference type="EMBL" id="KAJ7777531.1"/>
    </source>
</evidence>
<dbReference type="InterPro" id="IPR002035">
    <property type="entry name" value="VWF_A"/>
</dbReference>
<dbReference type="AlphaFoldDB" id="A0AAD7K3G8"/>
<feature type="compositionally biased region" description="Pro residues" evidence="1">
    <location>
        <begin position="554"/>
        <end position="563"/>
    </location>
</feature>
<gene>
    <name evidence="3" type="ORF">DFH07DRAFT_976437</name>
</gene>